<feature type="domain" description="DUF218" evidence="1">
    <location>
        <begin position="49"/>
        <end position="188"/>
    </location>
</feature>
<dbReference type="InterPro" id="IPR003848">
    <property type="entry name" value="DUF218"/>
</dbReference>
<evidence type="ECO:0000313" key="2">
    <source>
        <dbReference type="EMBL" id="SIO36549.1"/>
    </source>
</evidence>
<evidence type="ECO:0000259" key="1">
    <source>
        <dbReference type="Pfam" id="PF02698"/>
    </source>
</evidence>
<name>A0A1N6IX03_9FLAO</name>
<dbReference type="Pfam" id="PF02698">
    <property type="entry name" value="DUF218"/>
    <property type="match status" value="1"/>
</dbReference>
<accession>A0A1N6IX03</accession>
<proteinExistence type="predicted"/>
<dbReference type="EMBL" id="FSRK01000002">
    <property type="protein sequence ID" value="SIO36549.1"/>
    <property type="molecule type" value="Genomic_DNA"/>
</dbReference>
<dbReference type="GO" id="GO:0005886">
    <property type="term" value="C:plasma membrane"/>
    <property type="evidence" value="ECO:0007669"/>
    <property type="project" value="TreeGrafter"/>
</dbReference>
<dbReference type="Proteomes" id="UP000185207">
    <property type="component" value="Unassembled WGS sequence"/>
</dbReference>
<gene>
    <name evidence="2" type="ORF">SAMN05444409_3086</name>
</gene>
<keyword evidence="3" id="KW-1185">Reference proteome</keyword>
<sequence>MKILKNLIKIFLLLIVAGFLFIVFANYSIKKESDSFISYSVSELPKVKTAVVLGTNKSLSNGNPNLYFKYRIDAATELYKSGKIESIIVSGDNSVKGYNEPEQMKLDLIANGIPADKIYEDFAGFRTLDSVVRAKEIFGQNKVIFISQKFHNERAVFLAQKFGIEAFGYNAKDVNKYAGLKTNLREYLAKAKAYLDIWFNVEPKFGGEKIEIK</sequence>
<dbReference type="CDD" id="cd06259">
    <property type="entry name" value="YdcF-like"/>
    <property type="match status" value="1"/>
</dbReference>
<dbReference type="PANTHER" id="PTHR30336:SF6">
    <property type="entry name" value="INTEGRAL MEMBRANE PROTEIN"/>
    <property type="match status" value="1"/>
</dbReference>
<dbReference type="OrthoDB" id="9782395at2"/>
<protein>
    <submittedName>
        <fullName evidence="2">SanA protein</fullName>
    </submittedName>
</protein>
<dbReference type="STRING" id="1416779.SAMN05444409_3086"/>
<organism evidence="2 3">
    <name type="scientific">Epilithonimonas zeae</name>
    <dbReference type="NCBI Taxonomy" id="1416779"/>
    <lineage>
        <taxon>Bacteria</taxon>
        <taxon>Pseudomonadati</taxon>
        <taxon>Bacteroidota</taxon>
        <taxon>Flavobacteriia</taxon>
        <taxon>Flavobacteriales</taxon>
        <taxon>Weeksellaceae</taxon>
        <taxon>Chryseobacterium group</taxon>
        <taxon>Epilithonimonas</taxon>
    </lineage>
</organism>
<dbReference type="AlphaFoldDB" id="A0A1N6IX03"/>
<reference evidence="3" key="1">
    <citation type="submission" date="2016-11" db="EMBL/GenBank/DDBJ databases">
        <authorList>
            <person name="Varghese N."/>
            <person name="Submissions S."/>
        </authorList>
    </citation>
    <scope>NUCLEOTIDE SEQUENCE [LARGE SCALE GENOMIC DNA]</scope>
    <source>
        <strain evidence="3">DSM 27623</strain>
    </source>
</reference>
<evidence type="ECO:0000313" key="3">
    <source>
        <dbReference type="Proteomes" id="UP000185207"/>
    </source>
</evidence>
<dbReference type="InterPro" id="IPR051599">
    <property type="entry name" value="Cell_Envelope_Assoc"/>
</dbReference>
<dbReference type="PANTHER" id="PTHR30336">
    <property type="entry name" value="INNER MEMBRANE PROTEIN, PROBABLE PERMEASE"/>
    <property type="match status" value="1"/>
</dbReference>
<dbReference type="RefSeq" id="WP_074236206.1">
    <property type="nucleotide sequence ID" value="NZ_FSRK01000002.1"/>
</dbReference>